<organism evidence="3 4">
    <name type="scientific">Enterococcus faecium</name>
    <name type="common">Streptococcus faecium</name>
    <dbReference type="NCBI Taxonomy" id="1352"/>
    <lineage>
        <taxon>Bacteria</taxon>
        <taxon>Bacillati</taxon>
        <taxon>Bacillota</taxon>
        <taxon>Bacilli</taxon>
        <taxon>Lactobacillales</taxon>
        <taxon>Enterococcaceae</taxon>
        <taxon>Enterococcus</taxon>
    </lineage>
</organism>
<sequence length="88" mass="10071">MTKRVKKALLTLRNQVIKEFGFLPETDDHEAFIFINTYGKNKGIPIRDRTVNGASHRIEKRANLPHITVHDGRHPFAARTRQAGIPLE</sequence>
<dbReference type="Proteomes" id="UP001139644">
    <property type="component" value="Unassembled WGS sequence"/>
</dbReference>
<keyword evidence="1" id="KW-0233">DNA recombination</keyword>
<name>A0A9X1GEW5_ENTFC</name>
<dbReference type="GO" id="GO:0003677">
    <property type="term" value="F:DNA binding"/>
    <property type="evidence" value="ECO:0007669"/>
    <property type="project" value="InterPro"/>
</dbReference>
<reference evidence="3" key="1">
    <citation type="journal article" date="2022" name="J. Anim. Sci.">
        <title>Whole genome sequence analyses-based assessment of virulence potential and antimicrobial susceptibilities and resistance of Enterococcus faecium strains isolated from commercial swine and cattle probiotic products.</title>
        <authorList>
            <person name="Shridhar P.B."/>
            <person name="Amachawadi R.G."/>
            <person name="Tokach M."/>
            <person name="Patel I."/>
            <person name="Gangiredla J."/>
            <person name="Mammel M."/>
            <person name="Nagaraja T.G."/>
        </authorList>
    </citation>
    <scope>NUCLEOTIDE SEQUENCE</scope>
    <source>
        <strain evidence="3">EF215</strain>
    </source>
</reference>
<dbReference type="InterPro" id="IPR011010">
    <property type="entry name" value="DNA_brk_join_enz"/>
</dbReference>
<feature type="domain" description="Tyr recombinase" evidence="2">
    <location>
        <begin position="8"/>
        <end position="87"/>
    </location>
</feature>
<accession>A0A9X1GEW5</accession>
<evidence type="ECO:0000259" key="2">
    <source>
        <dbReference type="Pfam" id="PF00589"/>
    </source>
</evidence>
<dbReference type="RefSeq" id="WP_220715909.1">
    <property type="nucleotide sequence ID" value="NZ_JAIFOC010000371.1"/>
</dbReference>
<comment type="caution">
    <text evidence="3">The sequence shown here is derived from an EMBL/GenBank/DDBJ whole genome shotgun (WGS) entry which is preliminary data.</text>
</comment>
<gene>
    <name evidence="3" type="ORF">KYX88_15060</name>
</gene>
<dbReference type="SUPFAM" id="SSF56349">
    <property type="entry name" value="DNA breaking-rejoining enzymes"/>
    <property type="match status" value="1"/>
</dbReference>
<dbReference type="InterPro" id="IPR013762">
    <property type="entry name" value="Integrase-like_cat_sf"/>
</dbReference>
<evidence type="ECO:0000256" key="1">
    <source>
        <dbReference type="ARBA" id="ARBA00023172"/>
    </source>
</evidence>
<protein>
    <submittedName>
        <fullName evidence="3">Site-specific integrase</fullName>
    </submittedName>
</protein>
<dbReference type="Pfam" id="PF00589">
    <property type="entry name" value="Phage_integrase"/>
    <property type="match status" value="1"/>
</dbReference>
<dbReference type="EMBL" id="JAIFOC010000371">
    <property type="protein sequence ID" value="MBX4224048.1"/>
    <property type="molecule type" value="Genomic_DNA"/>
</dbReference>
<evidence type="ECO:0000313" key="3">
    <source>
        <dbReference type="EMBL" id="MBX4224048.1"/>
    </source>
</evidence>
<dbReference type="GO" id="GO:0006310">
    <property type="term" value="P:DNA recombination"/>
    <property type="evidence" value="ECO:0007669"/>
    <property type="project" value="UniProtKB-KW"/>
</dbReference>
<dbReference type="GO" id="GO:0015074">
    <property type="term" value="P:DNA integration"/>
    <property type="evidence" value="ECO:0007669"/>
    <property type="project" value="InterPro"/>
</dbReference>
<proteinExistence type="predicted"/>
<dbReference type="InterPro" id="IPR002104">
    <property type="entry name" value="Integrase_catalytic"/>
</dbReference>
<dbReference type="AlphaFoldDB" id="A0A9X1GEW5"/>
<feature type="non-terminal residue" evidence="3">
    <location>
        <position position="88"/>
    </location>
</feature>
<evidence type="ECO:0000313" key="4">
    <source>
        <dbReference type="Proteomes" id="UP001139644"/>
    </source>
</evidence>
<dbReference type="Gene3D" id="1.10.443.10">
    <property type="entry name" value="Intergrase catalytic core"/>
    <property type="match status" value="1"/>
</dbReference>